<comment type="subcellular location">
    <subcellularLocation>
        <location evidence="2">Cell junction</location>
        <location evidence="2">Desmosome</location>
    </subcellularLocation>
    <subcellularLocation>
        <location evidence="1 16">Cell membrane</location>
        <topology evidence="1 16">Single-pass type I membrane protein</topology>
    </subcellularLocation>
</comment>
<evidence type="ECO:0000256" key="7">
    <source>
        <dbReference type="ARBA" id="ARBA00022729"/>
    </source>
</evidence>
<keyword evidence="11" id="KW-0965">Cell junction</keyword>
<dbReference type="GO" id="GO:0005509">
    <property type="term" value="F:calcium ion binding"/>
    <property type="evidence" value="ECO:0007669"/>
    <property type="project" value="UniProtKB-UniRule"/>
</dbReference>
<dbReference type="GO" id="GO:0007156">
    <property type="term" value="P:homophilic cell adhesion via plasma membrane adhesion molecules"/>
    <property type="evidence" value="ECO:0007669"/>
    <property type="project" value="InterPro"/>
</dbReference>
<evidence type="ECO:0000313" key="23">
    <source>
        <dbReference type="Proteomes" id="UP001221898"/>
    </source>
</evidence>
<dbReference type="InterPro" id="IPR027397">
    <property type="entry name" value="Catenin-bd_sf"/>
</dbReference>
<dbReference type="AlphaFoldDB" id="A0AAD7RFY0"/>
<dbReference type="GO" id="GO:0005886">
    <property type="term" value="C:plasma membrane"/>
    <property type="evidence" value="ECO:0007669"/>
    <property type="project" value="UniProtKB-SubCell"/>
</dbReference>
<dbReference type="FunFam" id="2.60.40.60:FF:000068">
    <property type="entry name" value="Desmoglein 1"/>
    <property type="match status" value="1"/>
</dbReference>
<dbReference type="InterPro" id="IPR020894">
    <property type="entry name" value="Cadherin_CS"/>
</dbReference>
<evidence type="ECO:0000256" key="20">
    <source>
        <dbReference type="SAM" id="SignalP"/>
    </source>
</evidence>
<evidence type="ECO:0000256" key="17">
    <source>
        <dbReference type="RuleBase" id="RU004358"/>
    </source>
</evidence>
<feature type="domain" description="Cadherin" evidence="21">
    <location>
        <begin position="235"/>
        <end position="366"/>
    </location>
</feature>
<feature type="signal peptide" evidence="20">
    <location>
        <begin position="1"/>
        <end position="23"/>
    </location>
</feature>
<keyword evidence="23" id="KW-1185">Reference proteome</keyword>
<protein>
    <recommendedName>
        <fullName evidence="21">Cadherin domain-containing protein</fullName>
    </recommendedName>
</protein>
<evidence type="ECO:0000256" key="19">
    <source>
        <dbReference type="SAM" id="Phobius"/>
    </source>
</evidence>
<keyword evidence="13 19" id="KW-0472">Membrane</keyword>
<accession>A0AAD7RFY0</accession>
<keyword evidence="18" id="KW-0175">Coiled coil</keyword>
<evidence type="ECO:0000256" key="12">
    <source>
        <dbReference type="ARBA" id="ARBA00022989"/>
    </source>
</evidence>
<dbReference type="EMBL" id="JAINUG010000290">
    <property type="protein sequence ID" value="KAJ8383573.1"/>
    <property type="molecule type" value="Genomic_DNA"/>
</dbReference>
<feature type="domain" description="Cadherin" evidence="21">
    <location>
        <begin position="372"/>
        <end position="457"/>
    </location>
</feature>
<dbReference type="FunFam" id="2.60.40.60:FF:000031">
    <property type="entry name" value="Cadherin 3"/>
    <property type="match status" value="1"/>
</dbReference>
<dbReference type="PRINTS" id="PR00205">
    <property type="entry name" value="CADHERIN"/>
</dbReference>
<evidence type="ECO:0000256" key="14">
    <source>
        <dbReference type="ARBA" id="ARBA00023180"/>
    </source>
</evidence>
<evidence type="ECO:0000256" key="15">
    <source>
        <dbReference type="PROSITE-ProRule" id="PRU00043"/>
    </source>
</evidence>
<dbReference type="CDD" id="cd11304">
    <property type="entry name" value="Cadherin_repeat"/>
    <property type="match status" value="3"/>
</dbReference>
<dbReference type="Gene3D" id="4.10.900.10">
    <property type="entry name" value="TCF3-CBD (Catenin binding domain)"/>
    <property type="match status" value="1"/>
</dbReference>
<keyword evidence="5 16" id="KW-0812">Transmembrane</keyword>
<evidence type="ECO:0000256" key="18">
    <source>
        <dbReference type="SAM" id="Coils"/>
    </source>
</evidence>
<dbReference type="PANTHER" id="PTHR24025:SF1">
    <property type="entry name" value="DESMOGLEIN-2"/>
    <property type="match status" value="1"/>
</dbReference>
<reference evidence="22" key="1">
    <citation type="journal article" date="2023" name="Science">
        <title>Genome structures resolve the early diversification of teleost fishes.</title>
        <authorList>
            <person name="Parey E."/>
            <person name="Louis A."/>
            <person name="Montfort J."/>
            <person name="Bouchez O."/>
            <person name="Roques C."/>
            <person name="Iampietro C."/>
            <person name="Lluch J."/>
            <person name="Castinel A."/>
            <person name="Donnadieu C."/>
            <person name="Desvignes T."/>
            <person name="Floi Bucao C."/>
            <person name="Jouanno E."/>
            <person name="Wen M."/>
            <person name="Mejri S."/>
            <person name="Dirks R."/>
            <person name="Jansen H."/>
            <person name="Henkel C."/>
            <person name="Chen W.J."/>
            <person name="Zahm M."/>
            <person name="Cabau C."/>
            <person name="Klopp C."/>
            <person name="Thompson A.W."/>
            <person name="Robinson-Rechavi M."/>
            <person name="Braasch I."/>
            <person name="Lecointre G."/>
            <person name="Bobe J."/>
            <person name="Postlethwait J.H."/>
            <person name="Berthelot C."/>
            <person name="Roest Crollius H."/>
            <person name="Guiguen Y."/>
        </authorList>
    </citation>
    <scope>NUCLEOTIDE SEQUENCE</scope>
    <source>
        <strain evidence="22">NC1722</strain>
    </source>
</reference>
<keyword evidence="14" id="KW-0325">Glycoprotein</keyword>
<dbReference type="InterPro" id="IPR002126">
    <property type="entry name" value="Cadherin-like_dom"/>
</dbReference>
<dbReference type="FunFam" id="2.60.40.60:FF:000011">
    <property type="entry name" value="Cadherin 1"/>
    <property type="match status" value="1"/>
</dbReference>
<evidence type="ECO:0000256" key="9">
    <source>
        <dbReference type="ARBA" id="ARBA00022837"/>
    </source>
</evidence>
<gene>
    <name evidence="22" type="ORF">AAFF_G00219530</name>
</gene>
<keyword evidence="6" id="KW-0479">Metal-binding</keyword>
<dbReference type="FunFam" id="2.60.40.60:FF:000074">
    <property type="entry name" value="Desmoglein 4"/>
    <property type="match status" value="1"/>
</dbReference>
<proteinExistence type="predicted"/>
<dbReference type="GO" id="GO:0055113">
    <property type="term" value="P:epiboly involved in gastrulation with mouth forming second"/>
    <property type="evidence" value="ECO:0007669"/>
    <property type="project" value="UniProtKB-ARBA"/>
</dbReference>
<evidence type="ECO:0000313" key="22">
    <source>
        <dbReference type="EMBL" id="KAJ8383573.1"/>
    </source>
</evidence>
<dbReference type="GO" id="GO:0045216">
    <property type="term" value="P:cell-cell junction organization"/>
    <property type="evidence" value="ECO:0007669"/>
    <property type="project" value="UniProtKB-ARBA"/>
</dbReference>
<keyword evidence="10 16" id="KW-0130">Cell adhesion</keyword>
<evidence type="ECO:0000259" key="21">
    <source>
        <dbReference type="PROSITE" id="PS50268"/>
    </source>
</evidence>
<dbReference type="PROSITE" id="PS00232">
    <property type="entry name" value="CADHERIN_1"/>
    <property type="match status" value="1"/>
</dbReference>
<keyword evidence="7 20" id="KW-0732">Signal</keyword>
<dbReference type="InterPro" id="IPR050971">
    <property type="entry name" value="Cadherin-domain_protein"/>
</dbReference>
<dbReference type="Pfam" id="PF00028">
    <property type="entry name" value="Cadherin"/>
    <property type="match status" value="1"/>
</dbReference>
<dbReference type="Pfam" id="PF01049">
    <property type="entry name" value="CADH_Y-type_LIR"/>
    <property type="match status" value="1"/>
</dbReference>
<dbReference type="SUPFAM" id="SSF49313">
    <property type="entry name" value="Cadherin-like"/>
    <property type="match status" value="5"/>
</dbReference>
<organism evidence="22 23">
    <name type="scientific">Aldrovandia affinis</name>
    <dbReference type="NCBI Taxonomy" id="143900"/>
    <lineage>
        <taxon>Eukaryota</taxon>
        <taxon>Metazoa</taxon>
        <taxon>Chordata</taxon>
        <taxon>Craniata</taxon>
        <taxon>Vertebrata</taxon>
        <taxon>Euteleostomi</taxon>
        <taxon>Actinopterygii</taxon>
        <taxon>Neopterygii</taxon>
        <taxon>Teleostei</taxon>
        <taxon>Notacanthiformes</taxon>
        <taxon>Halosauridae</taxon>
        <taxon>Aldrovandia</taxon>
    </lineage>
</organism>
<keyword evidence="9 15" id="KW-0106">Calcium</keyword>
<keyword evidence="8" id="KW-0677">Repeat</keyword>
<evidence type="ECO:0000256" key="3">
    <source>
        <dbReference type="ARBA" id="ARBA00022475"/>
    </source>
</evidence>
<evidence type="ECO:0000256" key="5">
    <source>
        <dbReference type="ARBA" id="ARBA00022692"/>
    </source>
</evidence>
<keyword evidence="3" id="KW-1003">Cell membrane</keyword>
<dbReference type="Gene3D" id="2.60.40.60">
    <property type="entry name" value="Cadherins"/>
    <property type="match status" value="5"/>
</dbReference>
<evidence type="ECO:0000256" key="2">
    <source>
        <dbReference type="ARBA" id="ARBA00004568"/>
    </source>
</evidence>
<comment type="function">
    <text evidence="17">A component of desmosome cell-cell junctions which are required for positive regulation of cellular adhesion. Involved in the interaction of plaque proteins and intermediate filaments mediating cell-cell adhesion.</text>
</comment>
<evidence type="ECO:0000256" key="4">
    <source>
        <dbReference type="ARBA" id="ARBA00022685"/>
    </source>
</evidence>
<dbReference type="Proteomes" id="UP001221898">
    <property type="component" value="Unassembled WGS sequence"/>
</dbReference>
<evidence type="ECO:0000256" key="13">
    <source>
        <dbReference type="ARBA" id="ARBA00023136"/>
    </source>
</evidence>
<dbReference type="PRINTS" id="PR01818">
    <property type="entry name" value="DESMOCADHERN"/>
</dbReference>
<keyword evidence="12 19" id="KW-1133">Transmembrane helix</keyword>
<dbReference type="InterPro" id="IPR009122">
    <property type="entry name" value="Desmosomal_cadherin"/>
</dbReference>
<dbReference type="SMART" id="SM00112">
    <property type="entry name" value="CA"/>
    <property type="match status" value="3"/>
</dbReference>
<comment type="caution">
    <text evidence="22">The sequence shown here is derived from an EMBL/GenBank/DDBJ whole genome shotgun (WGS) entry which is preliminary data.</text>
</comment>
<dbReference type="GO" id="GO:0030057">
    <property type="term" value="C:desmosome"/>
    <property type="evidence" value="ECO:0007669"/>
    <property type="project" value="UniProtKB-SubCell"/>
</dbReference>
<evidence type="ECO:0000256" key="10">
    <source>
        <dbReference type="ARBA" id="ARBA00022889"/>
    </source>
</evidence>
<evidence type="ECO:0000256" key="8">
    <source>
        <dbReference type="ARBA" id="ARBA00022737"/>
    </source>
</evidence>
<feature type="coiled-coil region" evidence="18">
    <location>
        <begin position="291"/>
        <end position="361"/>
    </location>
</feature>
<feature type="chain" id="PRO_5042172122" description="Cadherin domain-containing protein" evidence="20">
    <location>
        <begin position="24"/>
        <end position="952"/>
    </location>
</feature>
<dbReference type="FunFam" id="4.10.900.10:FF:000003">
    <property type="entry name" value="Desmoglein 1"/>
    <property type="match status" value="1"/>
</dbReference>
<name>A0AAD7RFY0_9TELE</name>
<evidence type="ECO:0000256" key="11">
    <source>
        <dbReference type="ARBA" id="ARBA00022949"/>
    </source>
</evidence>
<evidence type="ECO:0000256" key="1">
    <source>
        <dbReference type="ARBA" id="ARBA00004251"/>
    </source>
</evidence>
<feature type="domain" description="Cadherin" evidence="21">
    <location>
        <begin position="47"/>
        <end position="123"/>
    </location>
</feature>
<sequence>MAGVRICLLLLFMLVVLTEDVDAKRHRTNLIRKKRELEQTTTRGRVKVRYFLSGPGADQPPMNLFVVNEANGYVKINGILDREQKEVYNFTARVSFVGNGSKAEESIELSIHVDDQNDNDPVFKSGLRPGSVYEASPKGTFVTQVHAEDADKLGTPHTDLRYALVKQEPNQGMFDIEPETGKIIVKQPTLDREKQSLYVLTVQAKDMAGAVNGRTGTGTVKIKILDINDNQPSLDKDKYTCEIEENTANVEVMRFKTSDIDEENTDNWLAEFDIVSGNEDGYFSIKTDPKTNEGILMLNKAEEEVEQVEREEEVEEEEEVVEEVEVEVEVGEEEEEEEEGVEEEEEVVEEVEEVVEAWLDITLPVVLGNYLAIDEDTGELAQDVSYAKDYDPGSWLTVNEKTSEITLTRLPDRESKHVVDGVYYARILCLSNDLPAKTATGTIALQIEDSNDSCPELISAHQTACTRDTVVYVTAQDLDGHPYGPPFTFTLLLEGTTGLWDMAVLNDTTVALTPQGTLSAREYTVAFKIKDQQGLACPEPKVLTVEACECAGNQTCGGAERGVMALPLKTERPKFSAPAIGVLLSVFLVLLLVPLLLLFCSCGSGGIAGTFTDMPACAKEHLISYHTEGQGEDKEVPLLSASRMLSNPGPAIVAKNVLHAMASPMRDDLYEGDLYGVDGALQSESYVQEYAAEFQSEDNTYGGIALPDQYLEAYYSQKASCAAEGHPLKDSLLVYDYEGQGSAAGSVGCSSELEDDNDLDFLNDLDAKFKTLADICQPQKAEPVVTFALPPKPADATFDHEPEVVTRSSVDMVQSAPPTLVEKIDVNSTAVSAAGPRMFVRENVMLQNQAYVIQQPMFYRAAPVLATQYMIQPQVQKTVLVSDRPPVPSMQGVYVVRNAPAVENVVVEERRALASPAVHGGVIGYPQGSLGRGCHVGGEERGPGPGHARGRA</sequence>
<evidence type="ECO:0000256" key="6">
    <source>
        <dbReference type="ARBA" id="ARBA00022723"/>
    </source>
</evidence>
<dbReference type="InterPro" id="IPR000233">
    <property type="entry name" value="Cadherin_Y-type_LIR"/>
</dbReference>
<evidence type="ECO:0000256" key="16">
    <source>
        <dbReference type="RuleBase" id="RU003318"/>
    </source>
</evidence>
<dbReference type="InterPro" id="IPR015919">
    <property type="entry name" value="Cadherin-like_sf"/>
</dbReference>
<keyword evidence="4" id="KW-0165">Cleavage on pair of basic residues</keyword>
<feature type="transmembrane region" description="Helical" evidence="19">
    <location>
        <begin position="575"/>
        <end position="599"/>
    </location>
</feature>
<feature type="domain" description="Cadherin" evidence="21">
    <location>
        <begin position="124"/>
        <end position="234"/>
    </location>
</feature>
<dbReference type="PANTHER" id="PTHR24025">
    <property type="entry name" value="DESMOGLEIN FAMILY MEMBER"/>
    <property type="match status" value="1"/>
</dbReference>
<dbReference type="PROSITE" id="PS50268">
    <property type="entry name" value="CADHERIN_2"/>
    <property type="match status" value="4"/>
</dbReference>